<gene>
    <name evidence="1" type="ORF">D3P08_07370</name>
</gene>
<organism evidence="1 2">
    <name type="scientific">Paenibacillus nanensis</name>
    <dbReference type="NCBI Taxonomy" id="393251"/>
    <lineage>
        <taxon>Bacteria</taxon>
        <taxon>Bacillati</taxon>
        <taxon>Bacillota</taxon>
        <taxon>Bacilli</taxon>
        <taxon>Bacillales</taxon>
        <taxon>Paenibacillaceae</taxon>
        <taxon>Paenibacillus</taxon>
    </lineage>
</organism>
<evidence type="ECO:0000313" key="1">
    <source>
        <dbReference type="EMBL" id="RIX54063.1"/>
    </source>
</evidence>
<keyword evidence="2" id="KW-1185">Reference proteome</keyword>
<dbReference type="EMBL" id="QXQA01000003">
    <property type="protein sequence ID" value="RIX54063.1"/>
    <property type="molecule type" value="Genomic_DNA"/>
</dbReference>
<dbReference type="Proteomes" id="UP000266482">
    <property type="component" value="Unassembled WGS sequence"/>
</dbReference>
<protein>
    <submittedName>
        <fullName evidence="1">Uncharacterized protein</fullName>
    </submittedName>
</protein>
<reference evidence="1 2" key="1">
    <citation type="submission" date="2018-09" db="EMBL/GenBank/DDBJ databases">
        <title>Paenibacillus aracenensis nov. sp. isolated from a cave in southern Spain.</title>
        <authorList>
            <person name="Jurado V."/>
            <person name="Gutierrez-Patricio S."/>
            <person name="Gonzalez-Pimentel J.L."/>
            <person name="Miller A.Z."/>
            <person name="Laiz L."/>
            <person name="Saiz-Jimenez C."/>
        </authorList>
    </citation>
    <scope>NUCLEOTIDE SEQUENCE [LARGE SCALE GENOMIC DNA]</scope>
    <source>
        <strain evidence="1 2">DSM 22867</strain>
    </source>
</reference>
<dbReference type="AlphaFoldDB" id="A0A3A1V5Z5"/>
<accession>A0A3A1V5Z5</accession>
<dbReference type="RefSeq" id="WP_119598854.1">
    <property type="nucleotide sequence ID" value="NZ_QXQA01000003.1"/>
</dbReference>
<sequence length="64" mass="7178">MDMETVKLSLIVEKLAPELGPFLTSREMDLTIVLRDGLDLLEPADAMEIVQYSICNGQKQTLLQ</sequence>
<name>A0A3A1V5Z5_9BACL</name>
<dbReference type="OrthoDB" id="2991087at2"/>
<comment type="caution">
    <text evidence="1">The sequence shown here is derived from an EMBL/GenBank/DDBJ whole genome shotgun (WGS) entry which is preliminary data.</text>
</comment>
<evidence type="ECO:0000313" key="2">
    <source>
        <dbReference type="Proteomes" id="UP000266482"/>
    </source>
</evidence>
<proteinExistence type="predicted"/>